<feature type="compositionally biased region" description="Polar residues" evidence="1">
    <location>
        <begin position="361"/>
        <end position="371"/>
    </location>
</feature>
<name>A0A6G9Y3U9_NOCBR</name>
<evidence type="ECO:0000256" key="2">
    <source>
        <dbReference type="SAM" id="Phobius"/>
    </source>
</evidence>
<evidence type="ECO:0000313" key="4">
    <source>
        <dbReference type="Proteomes" id="UP000501705"/>
    </source>
</evidence>
<dbReference type="Proteomes" id="UP000501705">
    <property type="component" value="Chromosome"/>
</dbReference>
<keyword evidence="2" id="KW-0472">Membrane</keyword>
<feature type="region of interest" description="Disordered" evidence="1">
    <location>
        <begin position="332"/>
        <end position="371"/>
    </location>
</feature>
<proteinExistence type="predicted"/>
<dbReference type="InterPro" id="IPR021424">
    <property type="entry name" value="PorA"/>
</dbReference>
<keyword evidence="2" id="KW-0812">Transmembrane</keyword>
<accession>A0A6G9Y3U9</accession>
<dbReference type="AlphaFoldDB" id="A0A6G9Y3U9"/>
<reference evidence="3 4" key="1">
    <citation type="journal article" date="2019" name="ACS Chem. Biol.">
        <title>Identification and Mobilization of a Cryptic Antibiotic Biosynthesis Gene Locus from a Human-Pathogenic Nocardia Isolate.</title>
        <authorList>
            <person name="Herisse M."/>
            <person name="Ishida K."/>
            <person name="Porter J.L."/>
            <person name="Howden B."/>
            <person name="Hertweck C."/>
            <person name="Stinear T.P."/>
            <person name="Pidot S.J."/>
        </authorList>
    </citation>
    <scope>NUCLEOTIDE SEQUENCE [LARGE SCALE GENOMIC DNA]</scope>
    <source>
        <strain evidence="3 4">AUSMDU00024985</strain>
    </source>
</reference>
<protein>
    <submittedName>
        <fullName evidence="3">DUF3068 domain-containing protein</fullName>
    </submittedName>
</protein>
<keyword evidence="2" id="KW-1133">Transmembrane helix</keyword>
<dbReference type="EMBL" id="CP046171">
    <property type="protein sequence ID" value="QIS07905.1"/>
    <property type="molecule type" value="Genomic_DNA"/>
</dbReference>
<evidence type="ECO:0000313" key="3">
    <source>
        <dbReference type="EMBL" id="QIS07905.1"/>
    </source>
</evidence>
<dbReference type="Pfam" id="PF11271">
    <property type="entry name" value="PorA"/>
    <property type="match status" value="1"/>
</dbReference>
<organism evidence="3 4">
    <name type="scientific">Nocardia brasiliensis</name>
    <dbReference type="NCBI Taxonomy" id="37326"/>
    <lineage>
        <taxon>Bacteria</taxon>
        <taxon>Bacillati</taxon>
        <taxon>Actinomycetota</taxon>
        <taxon>Actinomycetes</taxon>
        <taxon>Mycobacteriales</taxon>
        <taxon>Nocardiaceae</taxon>
        <taxon>Nocardia</taxon>
    </lineage>
</organism>
<feature type="transmembrane region" description="Helical" evidence="2">
    <location>
        <begin position="304"/>
        <end position="325"/>
    </location>
</feature>
<sequence length="371" mass="39978">MACLLVGLGALLIVAALMIPTYTVGKLAKTPLDLEITTIATNQPGEESLVLDSKSLTGEGSAKIDKDVNLVSQRFLTVEEPSDATEMTVQAGSTLRRTDKQGDTGLLTATIDRVTIDRKTGEPVDKEPNGSIAVTVNKDMQSIADPVQHTGLQYRFPIGTEKKTYPYFDLNVRKTYDINFVEETEINNTKVYHFQQAIPATNLFDVVPAPTNKLTFPAAKWGVEGEGDITMARWYTNTRDVWVEPQTGTVIKGGEQLHLYYARSGEKPEVTALKSHIVFNENTIESQIAVAKENIDKLSLYGRIMPIVFGVLGVIALIIGLILGIRGGSSAAPAGSGGPLNRRSGGAAAAGGSRPVDNDPPTEQINITKQP</sequence>
<evidence type="ECO:0000256" key="1">
    <source>
        <dbReference type="SAM" id="MobiDB-lite"/>
    </source>
</evidence>
<gene>
    <name evidence="3" type="ORF">F5X71_35085</name>
</gene>